<organism evidence="2 3">
    <name type="scientific">Cinchona calisaya</name>
    <dbReference type="NCBI Taxonomy" id="153742"/>
    <lineage>
        <taxon>Eukaryota</taxon>
        <taxon>Viridiplantae</taxon>
        <taxon>Streptophyta</taxon>
        <taxon>Embryophyta</taxon>
        <taxon>Tracheophyta</taxon>
        <taxon>Spermatophyta</taxon>
        <taxon>Magnoliopsida</taxon>
        <taxon>eudicotyledons</taxon>
        <taxon>Gunneridae</taxon>
        <taxon>Pentapetalae</taxon>
        <taxon>asterids</taxon>
        <taxon>lamiids</taxon>
        <taxon>Gentianales</taxon>
        <taxon>Rubiaceae</taxon>
        <taxon>Cinchonoideae</taxon>
        <taxon>Cinchoneae</taxon>
        <taxon>Cinchona</taxon>
    </lineage>
</organism>
<dbReference type="AlphaFoldDB" id="A0ABD2ZZ72"/>
<proteinExistence type="predicted"/>
<feature type="region of interest" description="Disordered" evidence="1">
    <location>
        <begin position="52"/>
        <end position="77"/>
    </location>
</feature>
<dbReference type="Proteomes" id="UP001630127">
    <property type="component" value="Unassembled WGS sequence"/>
</dbReference>
<accession>A0ABD2ZZ72</accession>
<sequence>MCSFGDLTWQVSTEEGDVKAREFGVMFIETSAKAGFNIKDDMVDVNLKPTTNSLQTEQQGGGCSMAGTSSHNLHGRQMDRDGYMESVSGYICIKAQWLSIGAAPSICDPSHWRNQRLVIAHQRRKNTTAAYVGEEDSVFADCRDAVMNAAPVTAYKSSSAANVELLIAQTTPPKVRNDCKIGVTAAMEFALNTTAAQETKNVDVCVSATEETSKGLSRVIKIGVLSDEKFPNKARGRDDVLYLDSVLEWVRSWEALEAFKETTMSKPLLFFFSF</sequence>
<keyword evidence="3" id="KW-1185">Reference proteome</keyword>
<gene>
    <name evidence="2" type="ORF">ACH5RR_013146</name>
</gene>
<protein>
    <submittedName>
        <fullName evidence="2">Uncharacterized protein</fullName>
    </submittedName>
</protein>
<name>A0ABD2ZZ72_9GENT</name>
<dbReference type="EMBL" id="JBJUIK010000006">
    <property type="protein sequence ID" value="KAL3524774.1"/>
    <property type="molecule type" value="Genomic_DNA"/>
</dbReference>
<evidence type="ECO:0000313" key="3">
    <source>
        <dbReference type="Proteomes" id="UP001630127"/>
    </source>
</evidence>
<reference evidence="2 3" key="1">
    <citation type="submission" date="2024-11" db="EMBL/GenBank/DDBJ databases">
        <title>A near-complete genome assembly of Cinchona calisaya.</title>
        <authorList>
            <person name="Lian D.C."/>
            <person name="Zhao X.W."/>
            <person name="Wei L."/>
        </authorList>
    </citation>
    <scope>NUCLEOTIDE SEQUENCE [LARGE SCALE GENOMIC DNA]</scope>
    <source>
        <tissue evidence="2">Nenye</tissue>
    </source>
</reference>
<evidence type="ECO:0000256" key="1">
    <source>
        <dbReference type="SAM" id="MobiDB-lite"/>
    </source>
</evidence>
<comment type="caution">
    <text evidence="2">The sequence shown here is derived from an EMBL/GenBank/DDBJ whole genome shotgun (WGS) entry which is preliminary data.</text>
</comment>
<evidence type="ECO:0000313" key="2">
    <source>
        <dbReference type="EMBL" id="KAL3524774.1"/>
    </source>
</evidence>